<evidence type="ECO:0000256" key="3">
    <source>
        <dbReference type="PROSITE-ProRule" id="PRU00023"/>
    </source>
</evidence>
<dbReference type="KEGG" id="tva:4769357"/>
<dbReference type="SMART" id="SM00248">
    <property type="entry name" value="ANK"/>
    <property type="match status" value="6"/>
</dbReference>
<dbReference type="EMBL" id="DS113320">
    <property type="protein sequence ID" value="EAY11404.1"/>
    <property type="molecule type" value="Genomic_DNA"/>
</dbReference>
<dbReference type="OrthoDB" id="10249694at2759"/>
<feature type="repeat" description="ANK" evidence="3">
    <location>
        <begin position="192"/>
        <end position="224"/>
    </location>
</feature>
<feature type="repeat" description="ANK" evidence="3">
    <location>
        <begin position="225"/>
        <end position="257"/>
    </location>
</feature>
<dbReference type="SUPFAM" id="SSF48403">
    <property type="entry name" value="Ankyrin repeat"/>
    <property type="match status" value="1"/>
</dbReference>
<feature type="repeat" description="ANK" evidence="3">
    <location>
        <begin position="324"/>
        <end position="356"/>
    </location>
</feature>
<feature type="repeat" description="ANK" evidence="3">
    <location>
        <begin position="291"/>
        <end position="323"/>
    </location>
</feature>
<dbReference type="PRINTS" id="PR01415">
    <property type="entry name" value="ANKYRIN"/>
</dbReference>
<dbReference type="eggNOG" id="KOG0504">
    <property type="taxonomic scope" value="Eukaryota"/>
</dbReference>
<dbReference type="VEuPathDB" id="TrichDB:TVAG_096770"/>
<dbReference type="Pfam" id="PF00023">
    <property type="entry name" value="Ank"/>
    <property type="match status" value="1"/>
</dbReference>
<reference evidence="5" key="1">
    <citation type="submission" date="2006-10" db="EMBL/GenBank/DDBJ databases">
        <authorList>
            <person name="Amadeo P."/>
            <person name="Zhao Q."/>
            <person name="Wortman J."/>
            <person name="Fraser-Liggett C."/>
            <person name="Carlton J."/>
        </authorList>
    </citation>
    <scope>NUCLEOTIDE SEQUENCE</scope>
    <source>
        <strain evidence="5">G3</strain>
    </source>
</reference>
<feature type="repeat" description="ANK" evidence="3">
    <location>
        <begin position="357"/>
        <end position="389"/>
    </location>
</feature>
<dbReference type="PANTHER" id="PTHR24188:SF29">
    <property type="entry name" value="GH09064P"/>
    <property type="match status" value="1"/>
</dbReference>
<dbReference type="STRING" id="5722.A2E7L1"/>
<proteinExistence type="predicted"/>
<keyword evidence="6" id="KW-1185">Reference proteome</keyword>
<protein>
    <submittedName>
        <fullName evidence="5">Uncharacterized protein</fullName>
    </submittedName>
</protein>
<reference evidence="5" key="2">
    <citation type="journal article" date="2007" name="Science">
        <title>Draft genome sequence of the sexually transmitted pathogen Trichomonas vaginalis.</title>
        <authorList>
            <person name="Carlton J.M."/>
            <person name="Hirt R.P."/>
            <person name="Silva J.C."/>
            <person name="Delcher A.L."/>
            <person name="Schatz M."/>
            <person name="Zhao Q."/>
            <person name="Wortman J.R."/>
            <person name="Bidwell S.L."/>
            <person name="Alsmark U.C.M."/>
            <person name="Besteiro S."/>
            <person name="Sicheritz-Ponten T."/>
            <person name="Noel C.J."/>
            <person name="Dacks J.B."/>
            <person name="Foster P.G."/>
            <person name="Simillion C."/>
            <person name="Van de Peer Y."/>
            <person name="Miranda-Saavedra D."/>
            <person name="Barton G.J."/>
            <person name="Westrop G.D."/>
            <person name="Mueller S."/>
            <person name="Dessi D."/>
            <person name="Fiori P.L."/>
            <person name="Ren Q."/>
            <person name="Paulsen I."/>
            <person name="Zhang H."/>
            <person name="Bastida-Corcuera F.D."/>
            <person name="Simoes-Barbosa A."/>
            <person name="Brown M.T."/>
            <person name="Hayes R.D."/>
            <person name="Mukherjee M."/>
            <person name="Okumura C.Y."/>
            <person name="Schneider R."/>
            <person name="Smith A.J."/>
            <person name="Vanacova S."/>
            <person name="Villalvazo M."/>
            <person name="Haas B.J."/>
            <person name="Pertea M."/>
            <person name="Feldblyum T.V."/>
            <person name="Utterback T.R."/>
            <person name="Shu C.L."/>
            <person name="Osoegawa K."/>
            <person name="de Jong P.J."/>
            <person name="Hrdy I."/>
            <person name="Horvathova L."/>
            <person name="Zubacova Z."/>
            <person name="Dolezal P."/>
            <person name="Malik S.B."/>
            <person name="Logsdon J.M. Jr."/>
            <person name="Henze K."/>
            <person name="Gupta A."/>
            <person name="Wang C.C."/>
            <person name="Dunne R.L."/>
            <person name="Upcroft J.A."/>
            <person name="Upcroft P."/>
            <person name="White O."/>
            <person name="Salzberg S.L."/>
            <person name="Tang P."/>
            <person name="Chiu C.-H."/>
            <person name="Lee Y.-S."/>
            <person name="Embley T.M."/>
            <person name="Coombs G.H."/>
            <person name="Mottram J.C."/>
            <person name="Tachezy J."/>
            <person name="Fraser-Liggett C.M."/>
            <person name="Johnson P.J."/>
        </authorList>
    </citation>
    <scope>NUCLEOTIDE SEQUENCE [LARGE SCALE GENOMIC DNA]</scope>
    <source>
        <strain evidence="5">G3</strain>
    </source>
</reference>
<sequence>MSKGITLNFEYIGAHISEYIQNDNFFDTFDLKDIKTIMKHSKLTTTQFISLLKQSSSTLNSSKLYRCTRNANVTIQNIDDVISVLESVKKYMKMNIFDGIIDFLKLTDNELRNSPKEIKKLQEQIQGFQNEKKHAQENSKYPQDFLTKISSLKKSDDFDSVYKFFEQLCSQCNRDMISKTCEEGLWEKTTEYGRNVLHVGCEKGNLQLVKSLVECGCNKETKTNDGNTPLIQASYYGHLEVVKYLISNGANKEAQAKYGFTPFIWASHNGHLAVVKYLISVGANKEAKISDGCTSFFYASCLGHLEVVKYLISIGADIEIKTNSGYTPLIGASNSGKLEVVKYLISIGADKEAKTDKGYTPLYCASHLGYSEVVKYLISIGANIEAKDNDG</sequence>
<evidence type="ECO:0000256" key="4">
    <source>
        <dbReference type="SAM" id="Coils"/>
    </source>
</evidence>
<dbReference type="Pfam" id="PF12796">
    <property type="entry name" value="Ank_2"/>
    <property type="match status" value="2"/>
</dbReference>
<evidence type="ECO:0000256" key="2">
    <source>
        <dbReference type="ARBA" id="ARBA00023043"/>
    </source>
</evidence>
<dbReference type="Proteomes" id="UP000001542">
    <property type="component" value="Unassembled WGS sequence"/>
</dbReference>
<gene>
    <name evidence="5" type="ORF">TVAG_379860</name>
</gene>
<organism evidence="5 6">
    <name type="scientific">Trichomonas vaginalis (strain ATCC PRA-98 / G3)</name>
    <dbReference type="NCBI Taxonomy" id="412133"/>
    <lineage>
        <taxon>Eukaryota</taxon>
        <taxon>Metamonada</taxon>
        <taxon>Parabasalia</taxon>
        <taxon>Trichomonadida</taxon>
        <taxon>Trichomonadidae</taxon>
        <taxon>Trichomonas</taxon>
    </lineage>
</organism>
<evidence type="ECO:0000256" key="1">
    <source>
        <dbReference type="ARBA" id="ARBA00022737"/>
    </source>
</evidence>
<dbReference type="VEuPathDB" id="TrichDB:TVAGG3_0340160"/>
<evidence type="ECO:0000313" key="5">
    <source>
        <dbReference type="EMBL" id="EAY11404.1"/>
    </source>
</evidence>
<accession>A2E7L1</accession>
<evidence type="ECO:0000313" key="6">
    <source>
        <dbReference type="Proteomes" id="UP000001542"/>
    </source>
</evidence>
<dbReference type="InParanoid" id="A2E7L1"/>
<dbReference type="PROSITE" id="PS50088">
    <property type="entry name" value="ANK_REPEAT"/>
    <property type="match status" value="6"/>
</dbReference>
<dbReference type="Gene3D" id="1.25.40.20">
    <property type="entry name" value="Ankyrin repeat-containing domain"/>
    <property type="match status" value="2"/>
</dbReference>
<dbReference type="InterPro" id="IPR036770">
    <property type="entry name" value="Ankyrin_rpt-contain_sf"/>
</dbReference>
<keyword evidence="2 3" id="KW-0040">ANK repeat</keyword>
<dbReference type="AlphaFoldDB" id="A2E7L1"/>
<feature type="coiled-coil region" evidence="4">
    <location>
        <begin position="111"/>
        <end position="138"/>
    </location>
</feature>
<dbReference type="PANTHER" id="PTHR24188">
    <property type="entry name" value="ANKYRIN REPEAT PROTEIN"/>
    <property type="match status" value="1"/>
</dbReference>
<name>A2E7L1_TRIV3</name>
<keyword evidence="1" id="KW-0677">Repeat</keyword>
<dbReference type="PROSITE" id="PS50297">
    <property type="entry name" value="ANK_REP_REGION"/>
    <property type="match status" value="5"/>
</dbReference>
<feature type="repeat" description="ANK" evidence="3">
    <location>
        <begin position="258"/>
        <end position="290"/>
    </location>
</feature>
<keyword evidence="4" id="KW-0175">Coiled coil</keyword>
<dbReference type="RefSeq" id="XP_001323627.1">
    <property type="nucleotide sequence ID" value="XM_001323592.1"/>
</dbReference>
<dbReference type="InterPro" id="IPR002110">
    <property type="entry name" value="Ankyrin_rpt"/>
</dbReference>